<organism evidence="1 2">
    <name type="scientific">Trichonephila inaurata madagascariensis</name>
    <dbReference type="NCBI Taxonomy" id="2747483"/>
    <lineage>
        <taxon>Eukaryota</taxon>
        <taxon>Metazoa</taxon>
        <taxon>Ecdysozoa</taxon>
        <taxon>Arthropoda</taxon>
        <taxon>Chelicerata</taxon>
        <taxon>Arachnida</taxon>
        <taxon>Araneae</taxon>
        <taxon>Araneomorphae</taxon>
        <taxon>Entelegynae</taxon>
        <taxon>Araneoidea</taxon>
        <taxon>Nephilidae</taxon>
        <taxon>Trichonephila</taxon>
        <taxon>Trichonephila inaurata</taxon>
    </lineage>
</organism>
<keyword evidence="2" id="KW-1185">Reference proteome</keyword>
<gene>
    <name evidence="1" type="ORF">TNIN_80471</name>
</gene>
<accession>A0A8X6WX73</accession>
<protein>
    <submittedName>
        <fullName evidence="1">Uncharacterized protein</fullName>
    </submittedName>
</protein>
<sequence>KAKNSKIINSLTFLEAKRQLALIEELSWQRATEALEDLANDETRMSILVFVQMYEASSSRRAKKKLNKLEQLWSHHAALAIQEMLEFCHSTK</sequence>
<dbReference type="Proteomes" id="UP000886998">
    <property type="component" value="Unassembled WGS sequence"/>
</dbReference>
<evidence type="ECO:0000313" key="2">
    <source>
        <dbReference type="Proteomes" id="UP000886998"/>
    </source>
</evidence>
<comment type="caution">
    <text evidence="1">The sequence shown here is derived from an EMBL/GenBank/DDBJ whole genome shotgun (WGS) entry which is preliminary data.</text>
</comment>
<feature type="non-terminal residue" evidence="1">
    <location>
        <position position="92"/>
    </location>
</feature>
<dbReference type="EMBL" id="BMAV01002867">
    <property type="protein sequence ID" value="GFY42074.1"/>
    <property type="molecule type" value="Genomic_DNA"/>
</dbReference>
<proteinExistence type="predicted"/>
<evidence type="ECO:0000313" key="1">
    <source>
        <dbReference type="EMBL" id="GFY42074.1"/>
    </source>
</evidence>
<name>A0A8X6WX73_9ARAC</name>
<reference evidence="1" key="1">
    <citation type="submission" date="2020-08" db="EMBL/GenBank/DDBJ databases">
        <title>Multicomponent nature underlies the extraordinary mechanical properties of spider dragline silk.</title>
        <authorList>
            <person name="Kono N."/>
            <person name="Nakamura H."/>
            <person name="Mori M."/>
            <person name="Yoshida Y."/>
            <person name="Ohtoshi R."/>
            <person name="Malay A.D."/>
            <person name="Moran D.A.P."/>
            <person name="Tomita M."/>
            <person name="Numata K."/>
            <person name="Arakawa K."/>
        </authorList>
    </citation>
    <scope>NUCLEOTIDE SEQUENCE</scope>
</reference>
<dbReference type="AlphaFoldDB" id="A0A8X6WX73"/>